<feature type="domain" description="Rhodanese" evidence="1">
    <location>
        <begin position="20"/>
        <end position="108"/>
    </location>
</feature>
<proteinExistence type="predicted"/>
<dbReference type="EMBL" id="JADJUC010000012">
    <property type="protein sequence ID" value="MBK8524680.1"/>
    <property type="molecule type" value="Genomic_DNA"/>
</dbReference>
<dbReference type="InterPro" id="IPR001763">
    <property type="entry name" value="Rhodanese-like_dom"/>
</dbReference>
<comment type="caution">
    <text evidence="2">The sequence shown here is derived from an EMBL/GenBank/DDBJ whole genome shotgun (WGS) entry which is preliminary data.</text>
</comment>
<dbReference type="Proteomes" id="UP000886689">
    <property type="component" value="Unassembled WGS sequence"/>
</dbReference>
<protein>
    <submittedName>
        <fullName evidence="2">Sulfurtransferase</fullName>
    </submittedName>
</protein>
<dbReference type="PANTHER" id="PTHR43031">
    <property type="entry name" value="FAD-DEPENDENT OXIDOREDUCTASE"/>
    <property type="match status" value="1"/>
</dbReference>
<evidence type="ECO:0000313" key="3">
    <source>
        <dbReference type="Proteomes" id="UP000886689"/>
    </source>
</evidence>
<evidence type="ECO:0000259" key="1">
    <source>
        <dbReference type="PROSITE" id="PS50206"/>
    </source>
</evidence>
<dbReference type="InterPro" id="IPR050229">
    <property type="entry name" value="GlpE_sulfurtransferase"/>
</dbReference>
<dbReference type="Pfam" id="PF00581">
    <property type="entry name" value="Rhodanese"/>
    <property type="match status" value="1"/>
</dbReference>
<evidence type="ECO:0000313" key="2">
    <source>
        <dbReference type="EMBL" id="MBK8524680.1"/>
    </source>
</evidence>
<reference evidence="2" key="1">
    <citation type="submission" date="2020-10" db="EMBL/GenBank/DDBJ databases">
        <title>Connecting structure to function with the recovery of over 1000 high-quality activated sludge metagenome-assembled genomes encoding full-length rRNA genes using long-read sequencing.</title>
        <authorList>
            <person name="Singleton C.M."/>
            <person name="Petriglieri F."/>
            <person name="Kristensen J.M."/>
            <person name="Kirkegaard R.H."/>
            <person name="Michaelsen T.Y."/>
            <person name="Andersen M.H."/>
            <person name="Karst S.M."/>
            <person name="Dueholm M.S."/>
            <person name="Nielsen P.H."/>
            <person name="Albertsen M."/>
        </authorList>
    </citation>
    <scope>NUCLEOTIDE SEQUENCE</scope>
    <source>
        <strain evidence="2">Hirt_18-Q3-R61-65_BATAC.395</strain>
    </source>
</reference>
<sequence>MQQISGRELADWLVESSRNARSAPVMLDVREPWECEICRIDGAVSLPMAAVPPRVGELDPEAETVVICHHGVRSFQVALFLERNGFSSVHNLAGGINAWAHEVEPSMSKY</sequence>
<organism evidence="2 3">
    <name type="scientific">Candidatus Proximibacter danicus</name>
    <dbReference type="NCBI Taxonomy" id="2954365"/>
    <lineage>
        <taxon>Bacteria</taxon>
        <taxon>Pseudomonadati</taxon>
        <taxon>Pseudomonadota</taxon>
        <taxon>Betaproteobacteria</taxon>
        <taxon>Candidatus Proximibacter</taxon>
    </lineage>
</organism>
<dbReference type="PANTHER" id="PTHR43031:SF17">
    <property type="entry name" value="SULFURTRANSFERASE YTWF-RELATED"/>
    <property type="match status" value="1"/>
</dbReference>
<accession>A0A9D7K1H3</accession>
<dbReference type="SMART" id="SM00450">
    <property type="entry name" value="RHOD"/>
    <property type="match status" value="1"/>
</dbReference>
<dbReference type="Gene3D" id="3.40.250.10">
    <property type="entry name" value="Rhodanese-like domain"/>
    <property type="match status" value="1"/>
</dbReference>
<name>A0A9D7K1H3_9PROT</name>
<dbReference type="PROSITE" id="PS50206">
    <property type="entry name" value="RHODANESE_3"/>
    <property type="match status" value="1"/>
</dbReference>
<gene>
    <name evidence="2" type="ORF">IPL58_11610</name>
</gene>
<dbReference type="InterPro" id="IPR036873">
    <property type="entry name" value="Rhodanese-like_dom_sf"/>
</dbReference>
<dbReference type="AlphaFoldDB" id="A0A9D7K1H3"/>
<dbReference type="SUPFAM" id="SSF52821">
    <property type="entry name" value="Rhodanese/Cell cycle control phosphatase"/>
    <property type="match status" value="1"/>
</dbReference>